<evidence type="ECO:0000313" key="2">
    <source>
        <dbReference type="Proteomes" id="UP000050795"/>
    </source>
</evidence>
<reference evidence="2" key="1">
    <citation type="submission" date="2022-06" db="EMBL/GenBank/DDBJ databases">
        <authorList>
            <person name="Berger JAMES D."/>
            <person name="Berger JAMES D."/>
        </authorList>
    </citation>
    <scope>NUCLEOTIDE SEQUENCE [LARGE SCALE GENOMIC DNA]</scope>
</reference>
<keyword evidence="2" id="KW-1185">Reference proteome</keyword>
<evidence type="ECO:0000256" key="1">
    <source>
        <dbReference type="SAM" id="MobiDB-lite"/>
    </source>
</evidence>
<organism evidence="2 3">
    <name type="scientific">Trichobilharzia regenti</name>
    <name type="common">Nasal bird schistosome</name>
    <dbReference type="NCBI Taxonomy" id="157069"/>
    <lineage>
        <taxon>Eukaryota</taxon>
        <taxon>Metazoa</taxon>
        <taxon>Spiralia</taxon>
        <taxon>Lophotrochozoa</taxon>
        <taxon>Platyhelminthes</taxon>
        <taxon>Trematoda</taxon>
        <taxon>Digenea</taxon>
        <taxon>Strigeidida</taxon>
        <taxon>Schistosomatoidea</taxon>
        <taxon>Schistosomatidae</taxon>
        <taxon>Trichobilharzia</taxon>
    </lineage>
</organism>
<feature type="compositionally biased region" description="Polar residues" evidence="1">
    <location>
        <begin position="430"/>
        <end position="449"/>
    </location>
</feature>
<protein>
    <submittedName>
        <fullName evidence="3">BRCT domain-containing protein</fullName>
    </submittedName>
</protein>
<proteinExistence type="predicted"/>
<reference evidence="3" key="2">
    <citation type="submission" date="2023-11" db="UniProtKB">
        <authorList>
            <consortium name="WormBaseParasite"/>
        </authorList>
    </citation>
    <scope>IDENTIFICATION</scope>
</reference>
<sequence>MGNGFSVFCNQIDVEPKIIKIFPKKVKFNPNRHDQCVQYAEPLNNERDGDVNDNESDIINDDRWRNDVKDRIKGFYYDEDYLDKFNDDECRNKEKRQNELQYGGDLSVKKSDITLDNKDTSEGITQEETNHHNQSIYTDKEICENKINIIEENLNLIIYTSKYNVQKCFKSIGFNLNVPEIHIFQVPNNSLQSMNSISTDLTIQNAKQLVEELTSRPNKMNSSSCLQTATDKFQLNSLENIQMSDLYDKYSYSDEQFQNCTNQMKFDKGVQCHLCCKQSIQLQQSSKTNQQSEEEEGEDKLNNSEKLSGNENSYGVEVNGDKIKKPSHKIPILSVNSIEIIDSTYYDSPTYSETTLYDENAFSLNDSQCGQSFDLIQKEMSYNAVVKQGDTIEQSEKTMTTNHVTETCGRTNQIRLIDTDVQFEYENEDTTSITTQDVTSQSEGPNNIDITKEGNICTPTVQEKLLKCSIINEIESTQSLNIDKESTKSFKSYLSDHSSTQCISQYEKQIKDDNEIEEKEVEDTHYPDKSITTDSEYLIQSNDQETIQSTRPTYVRVVDRLGYCLNGRLEAFNTNDNDYIQILAPVNYLPKDLTRIKLYNLLQQGEVEEKLGKICQSDISVPHENLLDKLINQTYVDNKNQVISTARSEIGDHIQLYPKSEVNSQ</sequence>
<name>A0AA85J264_TRIRE</name>
<feature type="region of interest" description="Disordered" evidence="1">
    <location>
        <begin position="285"/>
        <end position="321"/>
    </location>
</feature>
<accession>A0AA85J264</accession>
<dbReference type="AlphaFoldDB" id="A0AA85J264"/>
<feature type="region of interest" description="Disordered" evidence="1">
    <location>
        <begin position="429"/>
        <end position="451"/>
    </location>
</feature>
<dbReference type="WBParaSite" id="TREG1_127730.1">
    <property type="protein sequence ID" value="TREG1_127730.1"/>
    <property type="gene ID" value="TREG1_127730"/>
</dbReference>
<evidence type="ECO:0000313" key="3">
    <source>
        <dbReference type="WBParaSite" id="TREG1_127730.1"/>
    </source>
</evidence>
<dbReference type="Proteomes" id="UP000050795">
    <property type="component" value="Unassembled WGS sequence"/>
</dbReference>
<feature type="compositionally biased region" description="Polar residues" evidence="1">
    <location>
        <begin position="304"/>
        <end position="313"/>
    </location>
</feature>